<accession>A0A7T0PEA8</accession>
<feature type="domain" description="Clp R" evidence="8">
    <location>
        <begin position="2"/>
        <end position="144"/>
    </location>
</feature>
<dbReference type="PROSITE" id="PS50151">
    <property type="entry name" value="UVR"/>
    <property type="match status" value="1"/>
</dbReference>
<dbReference type="InterPro" id="IPR001943">
    <property type="entry name" value="UVR_dom"/>
</dbReference>
<keyword evidence="4" id="KW-0143">Chaperone</keyword>
<dbReference type="GO" id="GO:0006508">
    <property type="term" value="P:proteolysis"/>
    <property type="evidence" value="ECO:0007669"/>
    <property type="project" value="UniProtKB-KW"/>
</dbReference>
<feature type="compositionally biased region" description="Gly residues" evidence="6">
    <location>
        <begin position="156"/>
        <end position="181"/>
    </location>
</feature>
<evidence type="ECO:0000256" key="2">
    <source>
        <dbReference type="ARBA" id="ARBA00022741"/>
    </source>
</evidence>
<keyword evidence="9" id="KW-0645">Protease</keyword>
<dbReference type="PROSITE" id="PS51903">
    <property type="entry name" value="CLP_R"/>
    <property type="match status" value="1"/>
</dbReference>
<dbReference type="Proteomes" id="UP000594586">
    <property type="component" value="Chromosome"/>
</dbReference>
<dbReference type="CDD" id="cd19499">
    <property type="entry name" value="RecA-like_ClpB_Hsp104-like"/>
    <property type="match status" value="1"/>
</dbReference>
<dbReference type="GO" id="GO:0016887">
    <property type="term" value="F:ATP hydrolysis activity"/>
    <property type="evidence" value="ECO:0007669"/>
    <property type="project" value="InterPro"/>
</dbReference>
<keyword evidence="3 9" id="KW-0067">ATP-binding</keyword>
<dbReference type="InterPro" id="IPR003593">
    <property type="entry name" value="AAA+_ATPase"/>
</dbReference>
<feature type="region of interest" description="Disordered" evidence="6">
    <location>
        <begin position="871"/>
        <end position="924"/>
    </location>
</feature>
<dbReference type="InterPro" id="IPR003959">
    <property type="entry name" value="ATPase_AAA_core"/>
</dbReference>
<evidence type="ECO:0000256" key="6">
    <source>
        <dbReference type="SAM" id="MobiDB-lite"/>
    </source>
</evidence>
<gene>
    <name evidence="9" type="ORF">G7Y29_09145</name>
</gene>
<dbReference type="InterPro" id="IPR050130">
    <property type="entry name" value="ClpA_ClpB"/>
</dbReference>
<dbReference type="SMART" id="SM01086">
    <property type="entry name" value="ClpB_D2-small"/>
    <property type="match status" value="1"/>
</dbReference>
<evidence type="ECO:0000313" key="10">
    <source>
        <dbReference type="Proteomes" id="UP000594586"/>
    </source>
</evidence>
<name>A0A7T0PEA8_9CORY</name>
<dbReference type="EMBL" id="CP064955">
    <property type="protein sequence ID" value="QPK82996.1"/>
    <property type="molecule type" value="Genomic_DNA"/>
</dbReference>
<dbReference type="KEGG" id="cqn:G7Y29_09145"/>
<dbReference type="PRINTS" id="PR00300">
    <property type="entry name" value="CLPPROTEASEA"/>
</dbReference>
<dbReference type="InterPro" id="IPR001270">
    <property type="entry name" value="ClpA/B"/>
</dbReference>
<evidence type="ECO:0000256" key="1">
    <source>
        <dbReference type="ARBA" id="ARBA00022737"/>
    </source>
</evidence>
<dbReference type="GO" id="GO:0034605">
    <property type="term" value="P:cellular response to heat"/>
    <property type="evidence" value="ECO:0007669"/>
    <property type="project" value="TreeGrafter"/>
</dbReference>
<dbReference type="Pfam" id="PF07724">
    <property type="entry name" value="AAA_2"/>
    <property type="match status" value="1"/>
</dbReference>
<dbReference type="InterPro" id="IPR027417">
    <property type="entry name" value="P-loop_NTPase"/>
</dbReference>
<dbReference type="InterPro" id="IPR041546">
    <property type="entry name" value="ClpA/ClpB_AAA_lid"/>
</dbReference>
<dbReference type="RefSeq" id="WP_165002275.1">
    <property type="nucleotide sequence ID" value="NZ_CP064955.1"/>
</dbReference>
<dbReference type="CDD" id="cd00009">
    <property type="entry name" value="AAA"/>
    <property type="match status" value="1"/>
</dbReference>
<dbReference type="PANTHER" id="PTHR11638">
    <property type="entry name" value="ATP-DEPENDENT CLP PROTEASE"/>
    <property type="match status" value="1"/>
</dbReference>
<evidence type="ECO:0000256" key="5">
    <source>
        <dbReference type="PROSITE-ProRule" id="PRU01251"/>
    </source>
</evidence>
<dbReference type="SMART" id="SM00382">
    <property type="entry name" value="AAA"/>
    <property type="match status" value="2"/>
</dbReference>
<dbReference type="Gene3D" id="4.10.860.10">
    <property type="entry name" value="UVR domain"/>
    <property type="match status" value="1"/>
</dbReference>
<dbReference type="AlphaFoldDB" id="A0A7T0PEA8"/>
<dbReference type="InterPro" id="IPR036628">
    <property type="entry name" value="Clp_N_dom_sf"/>
</dbReference>
<evidence type="ECO:0000259" key="7">
    <source>
        <dbReference type="PROSITE" id="PS50151"/>
    </source>
</evidence>
<dbReference type="SUPFAM" id="SSF81923">
    <property type="entry name" value="Double Clp-N motif"/>
    <property type="match status" value="1"/>
</dbReference>
<organism evidence="9 10">
    <name type="scientific">Corynebacterium qintianiae</name>
    <dbReference type="NCBI Taxonomy" id="2709392"/>
    <lineage>
        <taxon>Bacteria</taxon>
        <taxon>Bacillati</taxon>
        <taxon>Actinomycetota</taxon>
        <taxon>Actinomycetes</taxon>
        <taxon>Mycobacteriales</taxon>
        <taxon>Corynebacteriaceae</taxon>
        <taxon>Corynebacterium</taxon>
    </lineage>
</organism>
<reference evidence="9 10" key="1">
    <citation type="submission" date="2020-11" db="EMBL/GenBank/DDBJ databases">
        <title>Corynebacterium sp. MC1420.</title>
        <authorList>
            <person name="Zhou J."/>
        </authorList>
    </citation>
    <scope>NUCLEOTIDE SEQUENCE [LARGE SCALE GENOMIC DNA]</scope>
    <source>
        <strain evidence="9 10">MC1420</strain>
    </source>
</reference>
<evidence type="ECO:0000259" key="8">
    <source>
        <dbReference type="PROSITE" id="PS51903"/>
    </source>
</evidence>
<evidence type="ECO:0000256" key="3">
    <source>
        <dbReference type="ARBA" id="ARBA00022840"/>
    </source>
</evidence>
<dbReference type="Pfam" id="PF17871">
    <property type="entry name" value="AAA_lid_9"/>
    <property type="match status" value="1"/>
</dbReference>
<dbReference type="Gene3D" id="3.40.50.300">
    <property type="entry name" value="P-loop containing nucleotide triphosphate hydrolases"/>
    <property type="match status" value="2"/>
</dbReference>
<evidence type="ECO:0000256" key="4">
    <source>
        <dbReference type="ARBA" id="ARBA00023186"/>
    </source>
</evidence>
<feature type="domain" description="UVR" evidence="7">
    <location>
        <begin position="444"/>
        <end position="479"/>
    </location>
</feature>
<dbReference type="Pfam" id="PF10431">
    <property type="entry name" value="ClpB_D2-small"/>
    <property type="match status" value="1"/>
</dbReference>
<dbReference type="Pfam" id="PF00004">
    <property type="entry name" value="AAA"/>
    <property type="match status" value="1"/>
</dbReference>
<dbReference type="SUPFAM" id="SSF52540">
    <property type="entry name" value="P-loop containing nucleoside triphosphate hydrolases"/>
    <property type="match status" value="2"/>
</dbReference>
<dbReference type="GO" id="GO:0008233">
    <property type="term" value="F:peptidase activity"/>
    <property type="evidence" value="ECO:0007669"/>
    <property type="project" value="UniProtKB-KW"/>
</dbReference>
<keyword evidence="10" id="KW-1185">Reference proteome</keyword>
<dbReference type="GO" id="GO:0005524">
    <property type="term" value="F:ATP binding"/>
    <property type="evidence" value="ECO:0007669"/>
    <property type="project" value="UniProtKB-KW"/>
</dbReference>
<keyword evidence="2" id="KW-0547">Nucleotide-binding</keyword>
<dbReference type="InterPro" id="IPR018368">
    <property type="entry name" value="ClpA/B_CS1"/>
</dbReference>
<dbReference type="InterPro" id="IPR019489">
    <property type="entry name" value="Clp_ATPase_C"/>
</dbReference>
<dbReference type="PANTHER" id="PTHR11638:SF18">
    <property type="entry name" value="HEAT SHOCK PROTEIN 104"/>
    <property type="match status" value="1"/>
</dbReference>
<dbReference type="PROSITE" id="PS00870">
    <property type="entry name" value="CLPAB_1"/>
    <property type="match status" value="1"/>
</dbReference>
<proteinExistence type="predicted"/>
<keyword evidence="1 5" id="KW-0677">Repeat</keyword>
<dbReference type="FunFam" id="3.40.50.300:FF:000010">
    <property type="entry name" value="Chaperone clpB 1, putative"/>
    <property type="match status" value="1"/>
</dbReference>
<dbReference type="FunFam" id="3.40.50.300:FF:000025">
    <property type="entry name" value="ATP-dependent Clp protease subunit"/>
    <property type="match status" value="1"/>
</dbReference>
<protein>
    <submittedName>
        <fullName evidence="9">ATP-dependent Clp protease ATP-binding subunit</fullName>
    </submittedName>
</protein>
<dbReference type="Pfam" id="PF02861">
    <property type="entry name" value="Clp_N"/>
    <property type="match status" value="1"/>
</dbReference>
<dbReference type="GO" id="GO:0005737">
    <property type="term" value="C:cytoplasm"/>
    <property type="evidence" value="ECO:0007669"/>
    <property type="project" value="TreeGrafter"/>
</dbReference>
<dbReference type="Gene3D" id="1.10.8.60">
    <property type="match status" value="2"/>
</dbReference>
<sequence length="924" mass="101591">MFERFTDRARRVIVLAQEEARALNHNYMGTEHILLGLIKEGEGVAAKALESMGINLEDVRREVEEIIGHGTQPVTGYIPFTPRAKKVLELSLREGLQMGHKYIGTEFLLLGLIREGEGVAAQVLIKLGADLPRVRQQVIQLLSGYEGGEGQEEGGEQGGLAGAGSGAAPLGGGSGPRGGQQGERSNSLVLDQFGRNLTQAAREGKLDPVVGRDKEIERIMQVLSRRTKNNPVLIGEPGVGKTAVVEGLALDIANGKVPETLKDKQVYSLDLGSLVAGSRYRGDFEERLKKVLKEINQRGDIILFIDEIHTLVGAGAAEGAIDAASLLKPKLARGELQTIGATTLDEYRKHIEKDAALERRFQPVQVDEPSVEDTVTILKGLRDRYEAHHRVSYTDDALVAAANLSDRYINDRFLPDKAVDLLDEAGARMRIKRMTAPEGLREVDERIAEVRKEKEAAIDAQDFEKAAGLRDTERKLGEERKAKEKQWRSGDLEDIAEVGDEQIADVLANWTGIPVFKLTESESSRLLNMEDELHKRIIGQDEAVRAISRSIRRTRAGLKDPKRPSGSFIFAGPSGVGKTELSKALAEFLFGDEDSLIQIDMGEFHDRFTASRLFGAPPGYVGYEEGGQLTEKVRRKPFSVVLFDEIEKAHKEIYNTLLQVLEEGHVTDGQGRMVDFKNTVLIFTSNLGTSDISKAVGLGFSGSTATDADAQYDRMKNKVNDELKKHFRPEFLNRIDEIVVFRQLTQDEIVQMVELMISRVDKNLAAQDMGIEVTDKAKNLLALRGFDPVLGARPLRRTIQREIEDILSEKILYGEIGAGEIITVDVENWDGDVESAKRERGKVAEEATFTFAPRPKPLPVDTFDVEELEEVRDIAPEPVADSPIEGPGDNPSDEPDAPEVTLAEDAPGNDDEEGRGPASAGSPA</sequence>
<dbReference type="InterPro" id="IPR004176">
    <property type="entry name" value="Clp_R_N"/>
</dbReference>
<evidence type="ECO:0000313" key="9">
    <source>
        <dbReference type="EMBL" id="QPK82996.1"/>
    </source>
</evidence>
<keyword evidence="9" id="KW-0378">Hydrolase</keyword>
<dbReference type="FunFam" id="1.10.1780.10:FF:000001">
    <property type="entry name" value="ATP-dependent Clp protease ATP-binding subunit"/>
    <property type="match status" value="1"/>
</dbReference>
<dbReference type="FunFam" id="1.10.8.60:FF:000011">
    <property type="entry name" value="ATP-dependent Clp protease ATP-binding subunit"/>
    <property type="match status" value="1"/>
</dbReference>
<feature type="region of interest" description="Disordered" evidence="6">
    <location>
        <begin position="147"/>
        <end position="184"/>
    </location>
</feature>
<dbReference type="Gene3D" id="1.10.1780.10">
    <property type="entry name" value="Clp, N-terminal domain"/>
    <property type="match status" value="1"/>
</dbReference>